<keyword evidence="3" id="KW-1185">Reference proteome</keyword>
<dbReference type="Proteomes" id="UP000623967">
    <property type="component" value="Unassembled WGS sequence"/>
</dbReference>
<protein>
    <submittedName>
        <fullName evidence="2">YtxH domain-containing protein</fullName>
    </submittedName>
</protein>
<feature type="compositionally biased region" description="Basic and acidic residues" evidence="1">
    <location>
        <begin position="91"/>
        <end position="100"/>
    </location>
</feature>
<accession>A0ABS1TUX4</accession>
<reference evidence="2 3" key="1">
    <citation type="submission" date="2021-01" db="EMBL/GenBank/DDBJ databases">
        <title>Genome public.</title>
        <authorList>
            <person name="Liu C."/>
            <person name="Sun Q."/>
        </authorList>
    </citation>
    <scope>NUCLEOTIDE SEQUENCE [LARGE SCALE GENOMIC DNA]</scope>
    <source>
        <strain evidence="2 3">YIM B02564</strain>
    </source>
</reference>
<sequence>MKKNQFWKGMLLGAIAGGAISLFDKDTREIMKDNVQKSAKNVYKIVRHPGETAAKIKSTIEQVSEDFSYIAEKVDEFRELTPQVTEIIKETKDTFTKSDDSEGLEDLLEDKVPND</sequence>
<evidence type="ECO:0000313" key="2">
    <source>
        <dbReference type="EMBL" id="MBL4953685.1"/>
    </source>
</evidence>
<proteinExistence type="predicted"/>
<feature type="region of interest" description="Disordered" evidence="1">
    <location>
        <begin position="91"/>
        <end position="115"/>
    </location>
</feature>
<dbReference type="EMBL" id="JAESWB010000233">
    <property type="protein sequence ID" value="MBL4953685.1"/>
    <property type="molecule type" value="Genomic_DNA"/>
</dbReference>
<gene>
    <name evidence="2" type="ORF">JK635_15965</name>
</gene>
<comment type="caution">
    <text evidence="2">The sequence shown here is derived from an EMBL/GenBank/DDBJ whole genome shotgun (WGS) entry which is preliminary data.</text>
</comment>
<organism evidence="2 3">
    <name type="scientific">Neobacillus paridis</name>
    <dbReference type="NCBI Taxonomy" id="2803862"/>
    <lineage>
        <taxon>Bacteria</taxon>
        <taxon>Bacillati</taxon>
        <taxon>Bacillota</taxon>
        <taxon>Bacilli</taxon>
        <taxon>Bacillales</taxon>
        <taxon>Bacillaceae</taxon>
        <taxon>Neobacillus</taxon>
    </lineage>
</organism>
<name>A0ABS1TUX4_9BACI</name>
<dbReference type="RefSeq" id="WP_202654950.1">
    <property type="nucleotide sequence ID" value="NZ_JAESWB010000233.1"/>
</dbReference>
<evidence type="ECO:0000313" key="3">
    <source>
        <dbReference type="Proteomes" id="UP000623967"/>
    </source>
</evidence>
<evidence type="ECO:0000256" key="1">
    <source>
        <dbReference type="SAM" id="MobiDB-lite"/>
    </source>
</evidence>